<evidence type="ECO:0008006" key="3">
    <source>
        <dbReference type="Google" id="ProtNLM"/>
    </source>
</evidence>
<evidence type="ECO:0000313" key="1">
    <source>
        <dbReference type="EMBL" id="TGL41401.1"/>
    </source>
</evidence>
<dbReference type="RefSeq" id="WP_135577983.1">
    <property type="nucleotide sequence ID" value="NZ_RQGA01000007.1"/>
</dbReference>
<gene>
    <name evidence="1" type="ORF">EHQ49_07495</name>
</gene>
<dbReference type="Proteomes" id="UP000298125">
    <property type="component" value="Unassembled WGS sequence"/>
</dbReference>
<evidence type="ECO:0000313" key="2">
    <source>
        <dbReference type="Proteomes" id="UP000298125"/>
    </source>
</evidence>
<dbReference type="Gene3D" id="3.30.460.10">
    <property type="entry name" value="Beta Polymerase, domain 2"/>
    <property type="match status" value="1"/>
</dbReference>
<sequence length="261" mass="31076">MEFEALNPNLYAQVLDELELIPSTKPYQILFYGSRERGDFHQESDLNFYLVAHSTDQMKSQFIDSISRALQKLEDVAPVNMIAGDADSLRHRLKISEPGSLQLMEASSVFFGEGIIDDLRTDWEKWKQREIPKSDLIQYLEKRIRFFKQQVTRNIKDEISQLERITTLTLHIWALQNIHDLTHVELLKMDTPDQMAPLFTNLYRKEMEDSVWELLELQTRVRKLKVDIRWKREVSREDIHETKYKLISLRNDEEFMMNLWA</sequence>
<reference evidence="1" key="1">
    <citation type="journal article" date="2019" name="PLoS Negl. Trop. Dis.">
        <title>Revisiting the worldwide diversity of Leptospira species in the environment.</title>
        <authorList>
            <person name="Vincent A.T."/>
            <person name="Schiettekatte O."/>
            <person name="Bourhy P."/>
            <person name="Veyrier F.J."/>
            <person name="Picardeau M."/>
        </authorList>
    </citation>
    <scope>NUCLEOTIDE SEQUENCE [LARGE SCALE GENOMIC DNA]</scope>
    <source>
        <strain evidence="1">201702692</strain>
    </source>
</reference>
<organism evidence="1 2">
    <name type="scientific">Leptospira perdikensis</name>
    <dbReference type="NCBI Taxonomy" id="2484948"/>
    <lineage>
        <taxon>Bacteria</taxon>
        <taxon>Pseudomonadati</taxon>
        <taxon>Spirochaetota</taxon>
        <taxon>Spirochaetia</taxon>
        <taxon>Leptospirales</taxon>
        <taxon>Leptospiraceae</taxon>
        <taxon>Leptospira</taxon>
    </lineage>
</organism>
<comment type="caution">
    <text evidence="1">The sequence shown here is derived from an EMBL/GenBank/DDBJ whole genome shotgun (WGS) entry which is preliminary data.</text>
</comment>
<dbReference type="InterPro" id="IPR043519">
    <property type="entry name" value="NT_sf"/>
</dbReference>
<proteinExistence type="predicted"/>
<dbReference type="AlphaFoldDB" id="A0A4R9JHK8"/>
<dbReference type="EMBL" id="RQGA01000007">
    <property type="protein sequence ID" value="TGL41401.1"/>
    <property type="molecule type" value="Genomic_DNA"/>
</dbReference>
<name>A0A4R9JHK8_9LEPT</name>
<keyword evidence="2" id="KW-1185">Reference proteome</keyword>
<dbReference type="OrthoDB" id="336568at2"/>
<protein>
    <recommendedName>
        <fullName evidence="3">Nucleotidyltransferase domain-containing protein</fullName>
    </recommendedName>
</protein>
<accession>A0A4R9JHK8</accession>